<dbReference type="EMBL" id="CAIIXF020000008">
    <property type="protein sequence ID" value="CAH1792951.1"/>
    <property type="molecule type" value="Genomic_DNA"/>
</dbReference>
<evidence type="ECO:0000256" key="1">
    <source>
        <dbReference type="ARBA" id="ARBA00004436"/>
    </source>
</evidence>
<dbReference type="OrthoDB" id="275278at2759"/>
<dbReference type="GO" id="GO:0043139">
    <property type="term" value="F:5'-3' DNA helicase activity"/>
    <property type="evidence" value="ECO:0007669"/>
    <property type="project" value="UniProtKB-EC"/>
</dbReference>
<dbReference type="AlphaFoldDB" id="A0A8J1UMD1"/>
<feature type="compositionally biased region" description="Basic and acidic residues" evidence="17">
    <location>
        <begin position="742"/>
        <end position="761"/>
    </location>
</feature>
<keyword evidence="5" id="KW-0378">Hydrolase</keyword>
<gene>
    <name evidence="19" type="ORF">OFUS_LOCUS17861</name>
</gene>
<dbReference type="InterPro" id="IPR007694">
    <property type="entry name" value="DNA_helicase_DnaB-like_C"/>
</dbReference>
<evidence type="ECO:0000256" key="7">
    <source>
        <dbReference type="ARBA" id="ARBA00022840"/>
    </source>
</evidence>
<comment type="catalytic activity">
    <reaction evidence="15">
        <text>ATP + H2O = ADP + phosphate + H(+)</text>
        <dbReference type="Rhea" id="RHEA:13065"/>
        <dbReference type="ChEBI" id="CHEBI:15377"/>
        <dbReference type="ChEBI" id="CHEBI:15378"/>
        <dbReference type="ChEBI" id="CHEBI:30616"/>
        <dbReference type="ChEBI" id="CHEBI:43474"/>
        <dbReference type="ChEBI" id="CHEBI:456216"/>
        <dbReference type="EC" id="5.6.2.3"/>
    </reaction>
</comment>
<keyword evidence="10" id="KW-0496">Mitochondrion</keyword>
<dbReference type="GO" id="GO:0005524">
    <property type="term" value="F:ATP binding"/>
    <property type="evidence" value="ECO:0007669"/>
    <property type="project" value="UniProtKB-KW"/>
</dbReference>
<keyword evidence="11" id="KW-0472">Membrane</keyword>
<evidence type="ECO:0000256" key="12">
    <source>
        <dbReference type="ARBA" id="ARBA00023235"/>
    </source>
</evidence>
<evidence type="ECO:0000256" key="13">
    <source>
        <dbReference type="ARBA" id="ARBA00023271"/>
    </source>
</evidence>
<dbReference type="GO" id="GO:0003697">
    <property type="term" value="F:single-stranded DNA binding"/>
    <property type="evidence" value="ECO:0007669"/>
    <property type="project" value="InterPro"/>
</dbReference>
<dbReference type="SUPFAM" id="SSF56731">
    <property type="entry name" value="DNA primase core"/>
    <property type="match status" value="1"/>
</dbReference>
<keyword evidence="4" id="KW-0999">Mitochondrion inner membrane</keyword>
<evidence type="ECO:0000256" key="9">
    <source>
        <dbReference type="ARBA" id="ARBA00023121"/>
    </source>
</evidence>
<organism evidence="19 20">
    <name type="scientific">Owenia fusiformis</name>
    <name type="common">Polychaete worm</name>
    <dbReference type="NCBI Taxonomy" id="6347"/>
    <lineage>
        <taxon>Eukaryota</taxon>
        <taxon>Metazoa</taxon>
        <taxon>Spiralia</taxon>
        <taxon>Lophotrochozoa</taxon>
        <taxon>Annelida</taxon>
        <taxon>Polychaeta</taxon>
        <taxon>Sedentaria</taxon>
        <taxon>Canalipalpata</taxon>
        <taxon>Sabellida</taxon>
        <taxon>Oweniida</taxon>
        <taxon>Oweniidae</taxon>
        <taxon>Owenia</taxon>
    </lineage>
</organism>
<keyword evidence="3" id="KW-0547">Nucleotide-binding</keyword>
<evidence type="ECO:0000313" key="19">
    <source>
        <dbReference type="EMBL" id="CAH1792951.1"/>
    </source>
</evidence>
<keyword evidence="8" id="KW-0809">Transit peptide</keyword>
<feature type="region of interest" description="Disordered" evidence="17">
    <location>
        <begin position="713"/>
        <end position="761"/>
    </location>
</feature>
<reference evidence="19" key="1">
    <citation type="submission" date="2022-03" db="EMBL/GenBank/DDBJ databases">
        <authorList>
            <person name="Martin C."/>
        </authorList>
    </citation>
    <scope>NUCLEOTIDE SEQUENCE</scope>
</reference>
<evidence type="ECO:0000256" key="4">
    <source>
        <dbReference type="ARBA" id="ARBA00022792"/>
    </source>
</evidence>
<protein>
    <recommendedName>
        <fullName evidence="14">DNA 5'-3' helicase</fullName>
        <ecNumber evidence="14">5.6.2.3</ecNumber>
    </recommendedName>
    <alternativeName>
        <fullName evidence="16">Twinkle protein, mitochondrial</fullName>
    </alternativeName>
</protein>
<evidence type="ECO:0000256" key="2">
    <source>
        <dbReference type="ARBA" id="ARBA00004637"/>
    </source>
</evidence>
<keyword evidence="13" id="KW-1135">Mitochondrion nucleoid</keyword>
<dbReference type="GO" id="GO:0006264">
    <property type="term" value="P:mitochondrial DNA replication"/>
    <property type="evidence" value="ECO:0007669"/>
    <property type="project" value="TreeGrafter"/>
</dbReference>
<dbReference type="Proteomes" id="UP000749559">
    <property type="component" value="Unassembled WGS sequence"/>
</dbReference>
<dbReference type="PANTHER" id="PTHR12873:SF0">
    <property type="entry name" value="TWINKLE MTDNA HELICASE"/>
    <property type="match status" value="1"/>
</dbReference>
<evidence type="ECO:0000259" key="18">
    <source>
        <dbReference type="PROSITE" id="PS51199"/>
    </source>
</evidence>
<dbReference type="GO" id="GO:0008289">
    <property type="term" value="F:lipid binding"/>
    <property type="evidence" value="ECO:0007669"/>
    <property type="project" value="UniProtKB-KW"/>
</dbReference>
<evidence type="ECO:0000313" key="20">
    <source>
        <dbReference type="Proteomes" id="UP000749559"/>
    </source>
</evidence>
<feature type="domain" description="SF4 helicase" evidence="18">
    <location>
        <begin position="466"/>
        <end position="718"/>
    </location>
</feature>
<dbReference type="CDD" id="cd01122">
    <property type="entry name" value="Twinkle_C"/>
    <property type="match status" value="1"/>
</dbReference>
<evidence type="ECO:0000256" key="3">
    <source>
        <dbReference type="ARBA" id="ARBA00022741"/>
    </source>
</evidence>
<evidence type="ECO:0000256" key="16">
    <source>
        <dbReference type="ARBA" id="ARBA00075597"/>
    </source>
</evidence>
<evidence type="ECO:0000256" key="17">
    <source>
        <dbReference type="SAM" id="MobiDB-lite"/>
    </source>
</evidence>
<evidence type="ECO:0000256" key="11">
    <source>
        <dbReference type="ARBA" id="ARBA00023136"/>
    </source>
</evidence>
<evidence type="ECO:0000256" key="14">
    <source>
        <dbReference type="ARBA" id="ARBA00044969"/>
    </source>
</evidence>
<dbReference type="GO" id="GO:0042645">
    <property type="term" value="C:mitochondrial nucleoid"/>
    <property type="evidence" value="ECO:0007669"/>
    <property type="project" value="UniProtKB-SubCell"/>
</dbReference>
<dbReference type="CDD" id="cd01029">
    <property type="entry name" value="TOPRIM_primases"/>
    <property type="match status" value="1"/>
</dbReference>
<keyword evidence="20" id="KW-1185">Reference proteome</keyword>
<evidence type="ECO:0000256" key="6">
    <source>
        <dbReference type="ARBA" id="ARBA00022806"/>
    </source>
</evidence>
<dbReference type="SUPFAM" id="SSF52540">
    <property type="entry name" value="P-loop containing nucleoside triphosphate hydrolases"/>
    <property type="match status" value="1"/>
</dbReference>
<dbReference type="PANTHER" id="PTHR12873">
    <property type="entry name" value="T7-LIKE MITOCHONDRIAL DNA HELICASE"/>
    <property type="match status" value="1"/>
</dbReference>
<dbReference type="GO" id="GO:0016787">
    <property type="term" value="F:hydrolase activity"/>
    <property type="evidence" value="ECO:0007669"/>
    <property type="project" value="UniProtKB-KW"/>
</dbReference>
<accession>A0A8J1UMD1</accession>
<comment type="caution">
    <text evidence="19">The sequence shown here is derived from an EMBL/GenBank/DDBJ whole genome shotgun (WGS) entry which is preliminary data.</text>
</comment>
<dbReference type="GO" id="GO:0005743">
    <property type="term" value="C:mitochondrial inner membrane"/>
    <property type="evidence" value="ECO:0007669"/>
    <property type="project" value="UniProtKB-SubCell"/>
</dbReference>
<feature type="compositionally biased region" description="Basic and acidic residues" evidence="17">
    <location>
        <begin position="718"/>
        <end position="735"/>
    </location>
</feature>
<sequence>MMIPSQARTISTSKCLSQKLSNLSKTWNGSENPSLAAIHYSPISKTIAVPVEGRHTAMIDKSKYTSDKHGSIFVSKYLRSQIRYQGNRTRTHCRSSSILQLRLEQVTIYGHTDKEPESILRHKRSYCTSHIEVDDKLVQTDEIKKFLKQNTIAVDEGYTCFVMTCPKFTTKRLKTKEIDKLFINMKTGYFVCQSCHQSGTWCQLKTNINLLQNQAKFKRKMDCLTFQSEVEERDTSRLTEIWQGATEVSQSDPEKLQLLLHNLNILKLKLPVLQNYKVRMTQEEDGLVFPCFNTEGTLLSVRVMRYVVNASGQPKITERTFPRVPTGGLFGLQTLRHDASEVILTSSELETMAAFQETRVPAVSLTKNLSSLPQHVLPLLEQFKKITLWFGNDLQSWETAKRFAKKLNSRRCYIIRPTEDNPSPLESMRVGLPLPTIYRNSKPLMHKSITSFSYLRQEVFNEMLHAEEASGIKWNRYPELNKLLKGHRRGELTVFTGPTGSGKTTFISDYSLDLALQGVSTLWGSFEINNLKLMKVILNQLSGFNMTKNLEKFEEAADMFETIPMHFMTFHGEESITRVIETMSHAVYIHDIAHVIIDNLQFMMGSTTGTSMDKFQKQDQIISACRKFATNMNCHITLVIHPRKESDHELLTTASIFGSAKASQEADNIMILQDTRMSSARGKKFIQVTKNRFDGELGTMVLHFDKESQSFSRKFRQKREEELKKKDEQRKKAEEQIAVPNENHDQTEIKNETEVTEKSED</sequence>
<dbReference type="InterPro" id="IPR034154">
    <property type="entry name" value="TOPRIM_DnaG/twinkle"/>
</dbReference>
<evidence type="ECO:0000256" key="8">
    <source>
        <dbReference type="ARBA" id="ARBA00022946"/>
    </source>
</evidence>
<dbReference type="InterPro" id="IPR027417">
    <property type="entry name" value="P-loop_NTPase"/>
</dbReference>
<comment type="subcellular location">
    <subcellularLocation>
        <location evidence="2">Mitochondrion inner membrane</location>
        <topology evidence="2">Peripheral membrane protein</topology>
    </subcellularLocation>
    <subcellularLocation>
        <location evidence="1">Mitochondrion matrix</location>
        <location evidence="1">Mitochondrion nucleoid</location>
    </subcellularLocation>
</comment>
<dbReference type="PROSITE" id="PS51199">
    <property type="entry name" value="SF4_HELICASE"/>
    <property type="match status" value="1"/>
</dbReference>
<proteinExistence type="predicted"/>
<keyword evidence="6" id="KW-0347">Helicase</keyword>
<dbReference type="Pfam" id="PF13481">
    <property type="entry name" value="AAA_25"/>
    <property type="match status" value="1"/>
</dbReference>
<dbReference type="InterPro" id="IPR027032">
    <property type="entry name" value="Twinkle-like"/>
</dbReference>
<dbReference type="Gene3D" id="3.40.50.300">
    <property type="entry name" value="P-loop containing nucleotide triphosphate hydrolases"/>
    <property type="match status" value="1"/>
</dbReference>
<evidence type="ECO:0000256" key="10">
    <source>
        <dbReference type="ARBA" id="ARBA00023128"/>
    </source>
</evidence>
<dbReference type="FunFam" id="3.40.50.300:FF:000845">
    <property type="entry name" value="Mitochondrial helicase twinkle"/>
    <property type="match status" value="1"/>
</dbReference>
<evidence type="ECO:0000256" key="5">
    <source>
        <dbReference type="ARBA" id="ARBA00022801"/>
    </source>
</evidence>
<dbReference type="Gene3D" id="3.40.1360.10">
    <property type="match status" value="1"/>
</dbReference>
<evidence type="ECO:0000256" key="15">
    <source>
        <dbReference type="ARBA" id="ARBA00048954"/>
    </source>
</evidence>
<keyword evidence="9" id="KW-0446">Lipid-binding</keyword>
<keyword evidence="7" id="KW-0067">ATP-binding</keyword>
<name>A0A8J1UMD1_OWEFU</name>
<dbReference type="EC" id="5.6.2.3" evidence="14"/>
<keyword evidence="12" id="KW-0413">Isomerase</keyword>